<organism evidence="1 2">
    <name type="scientific">Dactylosporangium siamense</name>
    <dbReference type="NCBI Taxonomy" id="685454"/>
    <lineage>
        <taxon>Bacteria</taxon>
        <taxon>Bacillati</taxon>
        <taxon>Actinomycetota</taxon>
        <taxon>Actinomycetes</taxon>
        <taxon>Micromonosporales</taxon>
        <taxon>Micromonosporaceae</taxon>
        <taxon>Dactylosporangium</taxon>
    </lineage>
</organism>
<dbReference type="Proteomes" id="UP000660611">
    <property type="component" value="Unassembled WGS sequence"/>
</dbReference>
<evidence type="ECO:0000313" key="1">
    <source>
        <dbReference type="EMBL" id="GIG53207.1"/>
    </source>
</evidence>
<keyword evidence="2" id="KW-1185">Reference proteome</keyword>
<comment type="caution">
    <text evidence="1">The sequence shown here is derived from an EMBL/GenBank/DDBJ whole genome shotgun (WGS) entry which is preliminary data.</text>
</comment>
<dbReference type="EMBL" id="BONQ01000222">
    <property type="protein sequence ID" value="GIG53207.1"/>
    <property type="molecule type" value="Genomic_DNA"/>
</dbReference>
<reference evidence="1" key="1">
    <citation type="submission" date="2021-01" db="EMBL/GenBank/DDBJ databases">
        <title>Whole genome shotgun sequence of Dactylosporangium siamense NBRC 106093.</title>
        <authorList>
            <person name="Komaki H."/>
            <person name="Tamura T."/>
        </authorList>
    </citation>
    <scope>NUCLEOTIDE SEQUENCE</scope>
    <source>
        <strain evidence="1">NBRC 106093</strain>
    </source>
</reference>
<protein>
    <submittedName>
        <fullName evidence="1">Uncharacterized protein</fullName>
    </submittedName>
</protein>
<accession>A0A919Q0U3</accession>
<name>A0A919Q0U3_9ACTN</name>
<sequence>MDGTAPPEAGTWFFVGRVELDTATKPGTQMSLAHQVGKHLAELFNFRPETIVGRRTDLGPDGVPERVEVEYHVSGHRVTVTSVPNRIDPGMRDYTLAVGGEPVPYLATLWRPAAELIAEAAFTSIRAAMHRPRHHRPAPH</sequence>
<proteinExistence type="predicted"/>
<dbReference type="AlphaFoldDB" id="A0A919Q0U3"/>
<dbReference type="RefSeq" id="WP_203854804.1">
    <property type="nucleotide sequence ID" value="NZ_BAAAVW010000030.1"/>
</dbReference>
<gene>
    <name evidence="1" type="ORF">Dsi01nite_112480</name>
</gene>
<evidence type="ECO:0000313" key="2">
    <source>
        <dbReference type="Proteomes" id="UP000660611"/>
    </source>
</evidence>